<sequence>MAIYINKGKHREKRKKHRNDKNKKHKRKYETSSSSEDEWVEKKVGNSSSSEEEIIKSKKSKRNYDLSEEEDKLNKTTNDDKRDDWMNLPTSFLTMSNSDRKQKREEQKQLERQQQQYNPRLCSKELNPYWRDGGDGLPKFKRPKDFEDNVEVYNYRKDSNKIQNWKKNTVTHTISSVEEDESKGGGCKAEENLSETELNQLAAKLVKAEIMGNKKLINELKDKLENARNSRKNITSNNLEEDVVLLTHTDSKGRTQPIQSGVDYGESSGCHKRKKNLETHRDGQRIRYFANDDKYSLKQMFENEKIQFSARSEH</sequence>
<dbReference type="PANTHER" id="PTHR12072">
    <property type="entry name" value="CWF19, CELL CYCLE CONTROL PROTEIN"/>
    <property type="match status" value="1"/>
</dbReference>
<accession>A0AAV8XE29</accession>
<keyword evidence="5" id="KW-1185">Reference proteome</keyword>
<feature type="compositionally biased region" description="Polar residues" evidence="3">
    <location>
        <begin position="88"/>
        <end position="97"/>
    </location>
</feature>
<dbReference type="EMBL" id="JAPWTK010000699">
    <property type="protein sequence ID" value="KAJ8936955.1"/>
    <property type="molecule type" value="Genomic_DNA"/>
</dbReference>
<feature type="compositionally biased region" description="Basic and acidic residues" evidence="3">
    <location>
        <begin position="98"/>
        <end position="111"/>
    </location>
</feature>
<dbReference type="AlphaFoldDB" id="A0AAV8XE29"/>
<evidence type="ECO:0000256" key="3">
    <source>
        <dbReference type="SAM" id="MobiDB-lite"/>
    </source>
</evidence>
<keyword evidence="2" id="KW-0175">Coiled coil</keyword>
<name>A0AAV8XE29_9CUCU</name>
<dbReference type="InterPro" id="IPR040194">
    <property type="entry name" value="Cwf19-like"/>
</dbReference>
<gene>
    <name evidence="4" type="ORF">NQ318_015573</name>
</gene>
<protein>
    <submittedName>
        <fullName evidence="4">Uncharacterized protein</fullName>
    </submittedName>
</protein>
<dbReference type="Proteomes" id="UP001162162">
    <property type="component" value="Unassembled WGS sequence"/>
</dbReference>
<feature type="region of interest" description="Disordered" evidence="3">
    <location>
        <begin position="253"/>
        <end position="278"/>
    </location>
</feature>
<evidence type="ECO:0000313" key="4">
    <source>
        <dbReference type="EMBL" id="KAJ8936955.1"/>
    </source>
</evidence>
<feature type="region of interest" description="Disordered" evidence="3">
    <location>
        <begin position="1"/>
        <end position="143"/>
    </location>
</feature>
<feature type="compositionally biased region" description="Basic and acidic residues" evidence="3">
    <location>
        <begin position="72"/>
        <end position="85"/>
    </location>
</feature>
<feature type="coiled-coil region" evidence="2">
    <location>
        <begin position="210"/>
        <end position="237"/>
    </location>
</feature>
<evidence type="ECO:0000256" key="2">
    <source>
        <dbReference type="SAM" id="Coils"/>
    </source>
</evidence>
<proteinExistence type="inferred from homology"/>
<comment type="similarity">
    <text evidence="1">Belongs to the CWF19 family.</text>
</comment>
<feature type="compositionally biased region" description="Basic residues" evidence="3">
    <location>
        <begin position="7"/>
        <end position="28"/>
    </location>
</feature>
<evidence type="ECO:0000313" key="5">
    <source>
        <dbReference type="Proteomes" id="UP001162162"/>
    </source>
</evidence>
<dbReference type="GO" id="GO:0000398">
    <property type="term" value="P:mRNA splicing, via spliceosome"/>
    <property type="evidence" value="ECO:0007669"/>
    <property type="project" value="TreeGrafter"/>
</dbReference>
<dbReference type="PANTHER" id="PTHR12072:SF5">
    <property type="entry name" value="CWF19-LIKE PROTEIN 2"/>
    <property type="match status" value="1"/>
</dbReference>
<organism evidence="4 5">
    <name type="scientific">Aromia moschata</name>
    <dbReference type="NCBI Taxonomy" id="1265417"/>
    <lineage>
        <taxon>Eukaryota</taxon>
        <taxon>Metazoa</taxon>
        <taxon>Ecdysozoa</taxon>
        <taxon>Arthropoda</taxon>
        <taxon>Hexapoda</taxon>
        <taxon>Insecta</taxon>
        <taxon>Pterygota</taxon>
        <taxon>Neoptera</taxon>
        <taxon>Endopterygota</taxon>
        <taxon>Coleoptera</taxon>
        <taxon>Polyphaga</taxon>
        <taxon>Cucujiformia</taxon>
        <taxon>Chrysomeloidea</taxon>
        <taxon>Cerambycidae</taxon>
        <taxon>Cerambycinae</taxon>
        <taxon>Callichromatini</taxon>
        <taxon>Aromia</taxon>
    </lineage>
</organism>
<dbReference type="GO" id="GO:0071014">
    <property type="term" value="C:post-mRNA release spliceosomal complex"/>
    <property type="evidence" value="ECO:0007669"/>
    <property type="project" value="TreeGrafter"/>
</dbReference>
<evidence type="ECO:0000256" key="1">
    <source>
        <dbReference type="ARBA" id="ARBA00006795"/>
    </source>
</evidence>
<comment type="caution">
    <text evidence="4">The sequence shown here is derived from an EMBL/GenBank/DDBJ whole genome shotgun (WGS) entry which is preliminary data.</text>
</comment>
<reference evidence="4" key="1">
    <citation type="journal article" date="2023" name="Insect Mol. Biol.">
        <title>Genome sequencing provides insights into the evolution of gene families encoding plant cell wall-degrading enzymes in longhorned beetles.</title>
        <authorList>
            <person name="Shin N.R."/>
            <person name="Okamura Y."/>
            <person name="Kirsch R."/>
            <person name="Pauchet Y."/>
        </authorList>
    </citation>
    <scope>NUCLEOTIDE SEQUENCE</scope>
    <source>
        <strain evidence="4">AMC_N1</strain>
    </source>
</reference>